<evidence type="ECO:0000256" key="1">
    <source>
        <dbReference type="SAM" id="Phobius"/>
    </source>
</evidence>
<evidence type="ECO:0000313" key="3">
    <source>
        <dbReference type="Proteomes" id="UP000198393"/>
    </source>
</evidence>
<sequence length="424" mass="48450">MVFKTLAKPLQYILEGILKERDYIAQCKKQIEQKLNLSSEPMERDFEYLHEVILEKTRTDLSTSTLRRIWSDKHQSIPQAKTLEALAQFLDHSGWHAFKASLSKTDRSWYRQRNRTILYIMGLLLVVSSIILLTSTDEVIGDVILEPEVDVHEGVPATIGFHYQVKSPNIDIELSWNPYERTRLDMEGNFYSGTYYYPDYHKAKLLYGEQVLIQKPVHVTTVQWHGLIMDEGYDANPVVLDEAEYLLEDKLAITKQTLQRIEFKSDQAYPVFTLSHADLSRLSGDDFSMVAQLKSEAFENDQTCLIYEVLIKGTHGSIRVPISKTGCYGLGVLKCAEKVLSGKLNDLSALSTDLSIPHEIAFRNHSKQLTIYVADNDPLMIQYENSIGTLKVIKFIFQGSAELLSFELRNENEQPLSSSALRPF</sequence>
<evidence type="ECO:0000313" key="2">
    <source>
        <dbReference type="EMBL" id="SNS44716.1"/>
    </source>
</evidence>
<gene>
    <name evidence="2" type="ORF">SAMN05421640_0181</name>
</gene>
<keyword evidence="1" id="KW-0812">Transmembrane</keyword>
<dbReference type="RefSeq" id="WP_089354965.1">
    <property type="nucleotide sequence ID" value="NZ_FZPD01000001.1"/>
</dbReference>
<feature type="transmembrane region" description="Helical" evidence="1">
    <location>
        <begin position="117"/>
        <end position="135"/>
    </location>
</feature>
<keyword evidence="1" id="KW-0472">Membrane</keyword>
<name>A0A239EJ91_EKHLU</name>
<keyword evidence="3" id="KW-1185">Reference proteome</keyword>
<organism evidence="2 3">
    <name type="scientific">Ekhidna lutea</name>
    <dbReference type="NCBI Taxonomy" id="447679"/>
    <lineage>
        <taxon>Bacteria</taxon>
        <taxon>Pseudomonadati</taxon>
        <taxon>Bacteroidota</taxon>
        <taxon>Cytophagia</taxon>
        <taxon>Cytophagales</taxon>
        <taxon>Reichenbachiellaceae</taxon>
        <taxon>Ekhidna</taxon>
    </lineage>
</organism>
<proteinExistence type="predicted"/>
<keyword evidence="1" id="KW-1133">Transmembrane helix</keyword>
<dbReference type="EMBL" id="FZPD01000001">
    <property type="protein sequence ID" value="SNS44716.1"/>
    <property type="molecule type" value="Genomic_DNA"/>
</dbReference>
<dbReference type="Proteomes" id="UP000198393">
    <property type="component" value="Unassembled WGS sequence"/>
</dbReference>
<accession>A0A239EJ91</accession>
<protein>
    <submittedName>
        <fullName evidence="2">Uncharacterized protein</fullName>
    </submittedName>
</protein>
<dbReference type="AlphaFoldDB" id="A0A239EJ91"/>
<reference evidence="2 3" key="1">
    <citation type="submission" date="2017-06" db="EMBL/GenBank/DDBJ databases">
        <authorList>
            <person name="Kim H.J."/>
            <person name="Triplett B.A."/>
        </authorList>
    </citation>
    <scope>NUCLEOTIDE SEQUENCE [LARGE SCALE GENOMIC DNA]</scope>
    <source>
        <strain evidence="2 3">DSM 19307</strain>
    </source>
</reference>